<dbReference type="AlphaFoldDB" id="A0A437BYL9"/>
<name>A0A437BYL9_ORYJA</name>
<reference evidence="2 3" key="2">
    <citation type="submission" date="2019-01" db="EMBL/GenBank/DDBJ databases">
        <title>A chromosome length genome reference of the Java medaka (oryzias javanicus).</title>
        <authorList>
            <person name="Herpin A."/>
            <person name="Takehana Y."/>
            <person name="Naruse K."/>
            <person name="Ansai S."/>
            <person name="Kawaguchi M."/>
        </authorList>
    </citation>
    <scope>NUCLEOTIDE SEQUENCE [LARGE SCALE GENOMIC DNA]</scope>
    <source>
        <strain evidence="2">RS831</strain>
        <tissue evidence="2">Whole body</tissue>
    </source>
</reference>
<organism evidence="2 3">
    <name type="scientific">Oryzias javanicus</name>
    <name type="common">Javanese ricefish</name>
    <name type="synonym">Aplocheilus javanicus</name>
    <dbReference type="NCBI Taxonomy" id="123683"/>
    <lineage>
        <taxon>Eukaryota</taxon>
        <taxon>Metazoa</taxon>
        <taxon>Chordata</taxon>
        <taxon>Craniata</taxon>
        <taxon>Vertebrata</taxon>
        <taxon>Euteleostomi</taxon>
        <taxon>Actinopterygii</taxon>
        <taxon>Neopterygii</taxon>
        <taxon>Teleostei</taxon>
        <taxon>Neoteleostei</taxon>
        <taxon>Acanthomorphata</taxon>
        <taxon>Ovalentaria</taxon>
        <taxon>Atherinomorphae</taxon>
        <taxon>Beloniformes</taxon>
        <taxon>Adrianichthyidae</taxon>
        <taxon>Oryziinae</taxon>
        <taxon>Oryzias</taxon>
    </lineage>
</organism>
<dbReference type="Proteomes" id="UP000283210">
    <property type="component" value="Unassembled WGS sequence"/>
</dbReference>
<proteinExistence type="predicted"/>
<feature type="compositionally biased region" description="Polar residues" evidence="1">
    <location>
        <begin position="93"/>
        <end position="103"/>
    </location>
</feature>
<accession>A0A437BYL9</accession>
<keyword evidence="3" id="KW-1185">Reference proteome</keyword>
<feature type="region of interest" description="Disordered" evidence="1">
    <location>
        <begin position="59"/>
        <end position="211"/>
    </location>
</feature>
<evidence type="ECO:0000313" key="3">
    <source>
        <dbReference type="Proteomes" id="UP000283210"/>
    </source>
</evidence>
<protein>
    <submittedName>
        <fullName evidence="2">Uncharacterized protein</fullName>
    </submittedName>
</protein>
<dbReference type="EMBL" id="ML136712">
    <property type="protein sequence ID" value="RVE55460.1"/>
    <property type="molecule type" value="Genomic_DNA"/>
</dbReference>
<sequence>MLLTIMSLFMAAKKKREIQADVHRNQTDNIFGDFIDLNQPEFDFLEDGIQTHAAPMTEKNPAVFSGSSEISPSPGAAEAFSSGGIRPEESRRANSGGSATTATPQPPQRKKHHQQQQRRQTPNPSFPPKQSVQKPPHLQPRPEPQLQTPVPQNTQRPNEDPPLPEARPENQAGAEFQTPGGVQTTSSAKGRRRATALNTDELKNPKFKKARQDPPFILSEALTLKEPLRSRQASIRNVRSFTCPVSCSNVG</sequence>
<feature type="compositionally biased region" description="Polar residues" evidence="1">
    <location>
        <begin position="145"/>
        <end position="156"/>
    </location>
</feature>
<evidence type="ECO:0000313" key="2">
    <source>
        <dbReference type="EMBL" id="RVE55460.1"/>
    </source>
</evidence>
<reference evidence="2 3" key="1">
    <citation type="submission" date="2018-11" db="EMBL/GenBank/DDBJ databases">
        <authorList>
            <person name="Lopez-Roques C."/>
            <person name="Donnadieu C."/>
            <person name="Bouchez O."/>
            <person name="Klopp C."/>
            <person name="Cabau C."/>
            <person name="Zahm M."/>
        </authorList>
    </citation>
    <scope>NUCLEOTIDE SEQUENCE [LARGE SCALE GENOMIC DNA]</scope>
    <source>
        <strain evidence="2">RS831</strain>
        <tissue evidence="2">Whole body</tissue>
    </source>
</reference>
<gene>
    <name evidence="2" type="ORF">OJAV_G00236100</name>
</gene>
<evidence type="ECO:0000256" key="1">
    <source>
        <dbReference type="SAM" id="MobiDB-lite"/>
    </source>
</evidence>